<dbReference type="OrthoDB" id="2354979at2759"/>
<sequence length="201" mass="21773">MATHLPLHEKRKILLYLGASDEVLFKWTHENLLRPGKDHVVLLACVPKGGRRRSSTSSTGSFDGVRRRLSLPMGGPAPSVNGSAASTAVSNSGHEGNGGGVWDDVDEARDTLERFSHTLKQDDITNEEHVIPGDPRELLPRFARDHSGMNMVVASEASKKVNIGSSLGEKLAKEVGSQCTIVMIRNPQQLSTGLPTMVKEE</sequence>
<feature type="region of interest" description="Disordered" evidence="1">
    <location>
        <begin position="49"/>
        <end position="100"/>
    </location>
</feature>
<feature type="compositionally biased region" description="Polar residues" evidence="1">
    <location>
        <begin position="80"/>
        <end position="94"/>
    </location>
</feature>
<evidence type="ECO:0000313" key="2">
    <source>
        <dbReference type="EMBL" id="KAG2186931.1"/>
    </source>
</evidence>
<name>A0A8H7Q8W9_9FUNG</name>
<accession>A0A8H7Q8W9</accession>
<evidence type="ECO:0008006" key="4">
    <source>
        <dbReference type="Google" id="ProtNLM"/>
    </source>
</evidence>
<gene>
    <name evidence="2" type="ORF">INT44_003158</name>
</gene>
<protein>
    <recommendedName>
        <fullName evidence="4">UspA domain-containing protein</fullName>
    </recommendedName>
</protein>
<dbReference type="EMBL" id="JAEPRA010000004">
    <property type="protein sequence ID" value="KAG2186931.1"/>
    <property type="molecule type" value="Genomic_DNA"/>
</dbReference>
<keyword evidence="3" id="KW-1185">Reference proteome</keyword>
<proteinExistence type="predicted"/>
<organism evidence="2 3">
    <name type="scientific">Umbelopsis vinacea</name>
    <dbReference type="NCBI Taxonomy" id="44442"/>
    <lineage>
        <taxon>Eukaryota</taxon>
        <taxon>Fungi</taxon>
        <taxon>Fungi incertae sedis</taxon>
        <taxon>Mucoromycota</taxon>
        <taxon>Mucoromycotina</taxon>
        <taxon>Umbelopsidomycetes</taxon>
        <taxon>Umbelopsidales</taxon>
        <taxon>Umbelopsidaceae</taxon>
        <taxon>Umbelopsis</taxon>
    </lineage>
</organism>
<dbReference type="Proteomes" id="UP000612746">
    <property type="component" value="Unassembled WGS sequence"/>
</dbReference>
<dbReference type="AlphaFoldDB" id="A0A8H7Q8W9"/>
<comment type="caution">
    <text evidence="2">The sequence shown here is derived from an EMBL/GenBank/DDBJ whole genome shotgun (WGS) entry which is preliminary data.</text>
</comment>
<reference evidence="2" key="1">
    <citation type="submission" date="2020-12" db="EMBL/GenBank/DDBJ databases">
        <title>Metabolic potential, ecology and presence of endohyphal bacteria is reflected in genomic diversity of Mucoromycotina.</title>
        <authorList>
            <person name="Muszewska A."/>
            <person name="Okrasinska A."/>
            <person name="Steczkiewicz K."/>
            <person name="Drgas O."/>
            <person name="Orlowska M."/>
            <person name="Perlinska-Lenart U."/>
            <person name="Aleksandrzak-Piekarczyk T."/>
            <person name="Szatraj K."/>
            <person name="Zielenkiewicz U."/>
            <person name="Pilsyk S."/>
            <person name="Malc E."/>
            <person name="Mieczkowski P."/>
            <person name="Kruszewska J.S."/>
            <person name="Biernat P."/>
            <person name="Pawlowska J."/>
        </authorList>
    </citation>
    <scope>NUCLEOTIDE SEQUENCE</scope>
    <source>
        <strain evidence="2">WA0000051536</strain>
    </source>
</reference>
<evidence type="ECO:0000256" key="1">
    <source>
        <dbReference type="SAM" id="MobiDB-lite"/>
    </source>
</evidence>
<evidence type="ECO:0000313" key="3">
    <source>
        <dbReference type="Proteomes" id="UP000612746"/>
    </source>
</evidence>